<dbReference type="EMBL" id="MFSQ01000089">
    <property type="protein sequence ID" value="OGI39729.1"/>
    <property type="molecule type" value="Genomic_DNA"/>
</dbReference>
<protein>
    <recommendedName>
        <fullName evidence="7">Peptidase M42</fullName>
    </recommendedName>
</protein>
<dbReference type="Pfam" id="PF05343">
    <property type="entry name" value="Peptidase_M42"/>
    <property type="match status" value="1"/>
</dbReference>
<dbReference type="AlphaFoldDB" id="A0A1F6T3Z3"/>
<dbReference type="STRING" id="1817756.A2140_00825"/>
<keyword evidence="2" id="KW-0378">Hydrolase</keyword>
<evidence type="ECO:0000256" key="3">
    <source>
        <dbReference type="PIRSR" id="PIRSR001123-1"/>
    </source>
</evidence>
<gene>
    <name evidence="5" type="ORF">A2140_00825</name>
</gene>
<accession>A0A1F6T3Z3</accession>
<feature type="binding site" evidence="4">
    <location>
        <position position="211"/>
    </location>
    <ligand>
        <name>Zn(2+)</name>
        <dbReference type="ChEBI" id="CHEBI:29105"/>
        <label>2</label>
    </ligand>
</feature>
<proteinExistence type="predicted"/>
<dbReference type="GO" id="GO:0004177">
    <property type="term" value="F:aminopeptidase activity"/>
    <property type="evidence" value="ECO:0007669"/>
    <property type="project" value="UniProtKB-UniRule"/>
</dbReference>
<reference evidence="5 6" key="1">
    <citation type="journal article" date="2016" name="Nat. Commun.">
        <title>Thousands of microbial genomes shed light on interconnected biogeochemical processes in an aquifer system.</title>
        <authorList>
            <person name="Anantharaman K."/>
            <person name="Brown C.T."/>
            <person name="Hug L.A."/>
            <person name="Sharon I."/>
            <person name="Castelle C.J."/>
            <person name="Probst A.J."/>
            <person name="Thomas B.C."/>
            <person name="Singh A."/>
            <person name="Wilkins M.J."/>
            <person name="Karaoz U."/>
            <person name="Brodie E.L."/>
            <person name="Williams K.H."/>
            <person name="Hubbard S.S."/>
            <person name="Banfield J.F."/>
        </authorList>
    </citation>
    <scope>NUCLEOTIDE SEQUENCE [LARGE SCALE GENOMIC DNA]</scope>
</reference>
<dbReference type="PANTHER" id="PTHR32481">
    <property type="entry name" value="AMINOPEPTIDASE"/>
    <property type="match status" value="1"/>
</dbReference>
<feature type="active site" description="Proton acceptor" evidence="3">
    <location>
        <position position="210"/>
    </location>
</feature>
<feature type="binding site" evidence="4">
    <location>
        <position position="317"/>
    </location>
    <ligand>
        <name>Zn(2+)</name>
        <dbReference type="ChEBI" id="CHEBI:29105"/>
        <label>2</label>
    </ligand>
</feature>
<organism evidence="5 6">
    <name type="scientific">Candidatus Muproteobacteria bacterium RBG_16_62_13</name>
    <dbReference type="NCBI Taxonomy" id="1817756"/>
    <lineage>
        <taxon>Bacteria</taxon>
        <taxon>Pseudomonadati</taxon>
        <taxon>Pseudomonadota</taxon>
        <taxon>Candidatus Muproteobacteria</taxon>
    </lineage>
</organism>
<dbReference type="Proteomes" id="UP000178379">
    <property type="component" value="Unassembled WGS sequence"/>
</dbReference>
<dbReference type="PANTHER" id="PTHR32481:SF0">
    <property type="entry name" value="AMINOPEPTIDASE YPDE-RELATED"/>
    <property type="match status" value="1"/>
</dbReference>
<dbReference type="Gene3D" id="3.40.630.10">
    <property type="entry name" value="Zn peptidases"/>
    <property type="match status" value="2"/>
</dbReference>
<evidence type="ECO:0008006" key="7">
    <source>
        <dbReference type="Google" id="ProtNLM"/>
    </source>
</evidence>
<evidence type="ECO:0000256" key="4">
    <source>
        <dbReference type="PIRSR" id="PIRSR001123-2"/>
    </source>
</evidence>
<evidence type="ECO:0000256" key="2">
    <source>
        <dbReference type="ARBA" id="ARBA00022801"/>
    </source>
</evidence>
<evidence type="ECO:0000313" key="5">
    <source>
        <dbReference type="EMBL" id="OGI39729.1"/>
    </source>
</evidence>
<dbReference type="InterPro" id="IPR051464">
    <property type="entry name" value="Peptidase_M42_aminopept"/>
</dbReference>
<evidence type="ECO:0000256" key="1">
    <source>
        <dbReference type="ARBA" id="ARBA00022723"/>
    </source>
</evidence>
<feature type="binding site" evidence="4">
    <location>
        <position position="180"/>
    </location>
    <ligand>
        <name>Zn(2+)</name>
        <dbReference type="ChEBI" id="CHEBI:29105"/>
        <label>1</label>
    </ligand>
</feature>
<comment type="caution">
    <text evidence="5">The sequence shown here is derived from an EMBL/GenBank/DDBJ whole genome shotgun (WGS) entry which is preliminary data.</text>
</comment>
<sequence length="384" mass="42866">MKRRPHDLLYRLMSQPTAPFREHRVAAVALDWLAASDIDHFIDPAGNIVIGRASEKEYHRFLNGSSREPVRFFIAHMDHPGFHGRRWLSSNRLAVRWYGGSPRKGLNGTPVWLATIDGEFAQGKLLKPRLHKDGHGLAGAEVRLESTPATRPPAGDIYGAFHFGKPFRIAGRRLYTRVADDLVGVYALLQTARHARRRALPFLGLLTRGEEVGFIGALAHFNHYRIAAVRRALLAVSLETSRVLPGTKIGHGPIVRLGDRRTVFDPGYTQQLLAIAGHTLPGRFQRRLMNGGACEATAALACGIPAIGISVPLGNYHNESLEGAPGYTRRGTPAPEFVHLEDVEGLLRLCRALAKPDAGWRDPWRSTRQRLQHNRRRYRRFIGD</sequence>
<dbReference type="SUPFAM" id="SSF53187">
    <property type="entry name" value="Zn-dependent exopeptidases"/>
    <property type="match status" value="1"/>
</dbReference>
<feature type="binding site" evidence="4">
    <location>
        <position position="180"/>
    </location>
    <ligand>
        <name>Zn(2+)</name>
        <dbReference type="ChEBI" id="CHEBI:29105"/>
        <label>2</label>
    </ligand>
</feature>
<evidence type="ECO:0000313" key="6">
    <source>
        <dbReference type="Proteomes" id="UP000178379"/>
    </source>
</evidence>
<dbReference type="InterPro" id="IPR008007">
    <property type="entry name" value="Peptidase_M42"/>
</dbReference>
<name>A0A1F6T3Z3_9PROT</name>
<dbReference type="GO" id="GO:0046872">
    <property type="term" value="F:metal ion binding"/>
    <property type="evidence" value="ECO:0007669"/>
    <property type="project" value="UniProtKB-UniRule"/>
</dbReference>
<keyword evidence="1 4" id="KW-0479">Metal-binding</keyword>
<comment type="cofactor">
    <cofactor evidence="4">
        <name>a divalent metal cation</name>
        <dbReference type="ChEBI" id="CHEBI:60240"/>
    </cofactor>
    <text evidence="4">Binds 2 divalent metal cations per subunit.</text>
</comment>